<keyword evidence="3" id="KW-1185">Reference proteome</keyword>
<feature type="non-terminal residue" evidence="2">
    <location>
        <position position="1"/>
    </location>
</feature>
<dbReference type="Proteomes" id="UP000663873">
    <property type="component" value="Unassembled WGS sequence"/>
</dbReference>
<protein>
    <submittedName>
        <fullName evidence="2">Uncharacterized protein</fullName>
    </submittedName>
</protein>
<dbReference type="EMBL" id="CAJOBP010047593">
    <property type="protein sequence ID" value="CAF4797566.1"/>
    <property type="molecule type" value="Genomic_DNA"/>
</dbReference>
<name>A0A821P4U7_9BILA</name>
<comment type="caution">
    <text evidence="2">The sequence shown here is derived from an EMBL/GenBank/DDBJ whole genome shotgun (WGS) entry which is preliminary data.</text>
</comment>
<evidence type="ECO:0000313" key="3">
    <source>
        <dbReference type="Proteomes" id="UP000663873"/>
    </source>
</evidence>
<feature type="region of interest" description="Disordered" evidence="1">
    <location>
        <begin position="19"/>
        <end position="43"/>
    </location>
</feature>
<feature type="compositionally biased region" description="Polar residues" evidence="1">
    <location>
        <begin position="26"/>
        <end position="38"/>
    </location>
</feature>
<organism evidence="2 3">
    <name type="scientific">Rotaria socialis</name>
    <dbReference type="NCBI Taxonomy" id="392032"/>
    <lineage>
        <taxon>Eukaryota</taxon>
        <taxon>Metazoa</taxon>
        <taxon>Spiralia</taxon>
        <taxon>Gnathifera</taxon>
        <taxon>Rotifera</taxon>
        <taxon>Eurotatoria</taxon>
        <taxon>Bdelloidea</taxon>
        <taxon>Philodinida</taxon>
        <taxon>Philodinidae</taxon>
        <taxon>Rotaria</taxon>
    </lineage>
</organism>
<evidence type="ECO:0000313" key="2">
    <source>
        <dbReference type="EMBL" id="CAF4797566.1"/>
    </source>
</evidence>
<sequence length="154" mass="17886">IVCFIILVADNNDIVNFKDQRESGDEQQQQSVDDTIMTSEGDLGRTNESLTSIIAPTSTDSSILIAPSTTVVAQTLPTEENVIRPYGFQLETRRRLNTIERIRERRQSREHVDQEQQQQQQQQKLENEYTIKPEEVVDPIVRRALERFDERSRK</sequence>
<evidence type="ECO:0000256" key="1">
    <source>
        <dbReference type="SAM" id="MobiDB-lite"/>
    </source>
</evidence>
<accession>A0A821P4U7</accession>
<feature type="non-terminal residue" evidence="2">
    <location>
        <position position="154"/>
    </location>
</feature>
<proteinExistence type="predicted"/>
<dbReference type="AlphaFoldDB" id="A0A821P4U7"/>
<feature type="region of interest" description="Disordered" evidence="1">
    <location>
        <begin position="105"/>
        <end position="131"/>
    </location>
</feature>
<gene>
    <name evidence="2" type="ORF">UJA718_LOCUS41131</name>
</gene>
<reference evidence="2" key="1">
    <citation type="submission" date="2021-02" db="EMBL/GenBank/DDBJ databases">
        <authorList>
            <person name="Nowell W R."/>
        </authorList>
    </citation>
    <scope>NUCLEOTIDE SEQUENCE</scope>
</reference>
<feature type="compositionally biased region" description="Basic and acidic residues" evidence="1">
    <location>
        <begin position="105"/>
        <end position="114"/>
    </location>
</feature>